<organism evidence="1">
    <name type="scientific">Arundo donax</name>
    <name type="common">Giant reed</name>
    <name type="synonym">Donax arundinaceus</name>
    <dbReference type="NCBI Taxonomy" id="35708"/>
    <lineage>
        <taxon>Eukaryota</taxon>
        <taxon>Viridiplantae</taxon>
        <taxon>Streptophyta</taxon>
        <taxon>Embryophyta</taxon>
        <taxon>Tracheophyta</taxon>
        <taxon>Spermatophyta</taxon>
        <taxon>Magnoliopsida</taxon>
        <taxon>Liliopsida</taxon>
        <taxon>Poales</taxon>
        <taxon>Poaceae</taxon>
        <taxon>PACMAD clade</taxon>
        <taxon>Arundinoideae</taxon>
        <taxon>Arundineae</taxon>
        <taxon>Arundo</taxon>
    </lineage>
</organism>
<protein>
    <submittedName>
        <fullName evidence="1">Uncharacterized protein</fullName>
    </submittedName>
</protein>
<reference evidence="1" key="1">
    <citation type="submission" date="2014-09" db="EMBL/GenBank/DDBJ databases">
        <authorList>
            <person name="Magalhaes I.L.F."/>
            <person name="Oliveira U."/>
            <person name="Santos F.R."/>
            <person name="Vidigal T.H.D.A."/>
            <person name="Brescovit A.D."/>
            <person name="Santos A.J."/>
        </authorList>
    </citation>
    <scope>NUCLEOTIDE SEQUENCE</scope>
    <source>
        <tissue evidence="1">Shoot tissue taken approximately 20 cm above the soil surface</tissue>
    </source>
</reference>
<evidence type="ECO:0000313" key="1">
    <source>
        <dbReference type="EMBL" id="JAD51129.1"/>
    </source>
</evidence>
<dbReference type="EMBL" id="GBRH01246766">
    <property type="protein sequence ID" value="JAD51129.1"/>
    <property type="molecule type" value="Transcribed_RNA"/>
</dbReference>
<sequence length="34" mass="4012">MGWIPELILCRCFPSLYKRIFTDLSWFTMAVGCI</sequence>
<accession>A0A0A9AHJ9</accession>
<dbReference type="AlphaFoldDB" id="A0A0A9AHJ9"/>
<name>A0A0A9AHJ9_ARUDO</name>
<proteinExistence type="predicted"/>
<reference evidence="1" key="2">
    <citation type="journal article" date="2015" name="Data Brief">
        <title>Shoot transcriptome of the giant reed, Arundo donax.</title>
        <authorList>
            <person name="Barrero R.A."/>
            <person name="Guerrero F.D."/>
            <person name="Moolhuijzen P."/>
            <person name="Goolsby J.A."/>
            <person name="Tidwell J."/>
            <person name="Bellgard S.E."/>
            <person name="Bellgard M.I."/>
        </authorList>
    </citation>
    <scope>NUCLEOTIDE SEQUENCE</scope>
    <source>
        <tissue evidence="1">Shoot tissue taken approximately 20 cm above the soil surface</tissue>
    </source>
</reference>